<dbReference type="InterPro" id="IPR023753">
    <property type="entry name" value="FAD/NAD-binding_dom"/>
</dbReference>
<dbReference type="Gene3D" id="3.40.50.80">
    <property type="entry name" value="Nucleotide-binding domain of ferredoxin-NADP reductase (FNR) module"/>
    <property type="match status" value="1"/>
</dbReference>
<gene>
    <name evidence="2" type="ORF">PSDVSF_24960</name>
</gene>
<evidence type="ECO:0000313" key="2">
    <source>
        <dbReference type="EMBL" id="BCS89254.1"/>
    </source>
</evidence>
<reference evidence="2" key="1">
    <citation type="journal article" date="2022" name="Arch. Microbiol.">
        <title>Pseudodesulfovibrio sediminis sp. nov., a mesophilic and neutrophilic sulfate-reducing bacterium isolated from sediment of a brackish lake.</title>
        <authorList>
            <person name="Takahashi A."/>
            <person name="Kojima H."/>
            <person name="Watanabe M."/>
            <person name="Fukui M."/>
        </authorList>
    </citation>
    <scope>NUCLEOTIDE SEQUENCE</scope>
    <source>
        <strain evidence="2">SF6</strain>
    </source>
</reference>
<dbReference type="SUPFAM" id="SSF46548">
    <property type="entry name" value="alpha-helical ferredoxin"/>
    <property type="match status" value="1"/>
</dbReference>
<dbReference type="NCBIfam" id="NF004862">
    <property type="entry name" value="PRK06222.1"/>
    <property type="match status" value="1"/>
</dbReference>
<dbReference type="InterPro" id="IPR009051">
    <property type="entry name" value="Helical_ferredxn"/>
</dbReference>
<keyword evidence="3" id="KW-1185">Reference proteome</keyword>
<dbReference type="SUPFAM" id="SSF52343">
    <property type="entry name" value="Ferredoxin reductase-like, C-terminal NADP-linked domain"/>
    <property type="match status" value="1"/>
</dbReference>
<dbReference type="InterPro" id="IPR017938">
    <property type="entry name" value="Riboflavin_synthase-like_b-brl"/>
</dbReference>
<dbReference type="InterPro" id="IPR006004">
    <property type="entry name" value="SudA-like"/>
</dbReference>
<dbReference type="InterPro" id="IPR028261">
    <property type="entry name" value="DPD_II"/>
</dbReference>
<name>A0ABM7P8A2_9BACT</name>
<dbReference type="Pfam" id="PF00175">
    <property type="entry name" value="NAD_binding_1"/>
    <property type="match status" value="1"/>
</dbReference>
<dbReference type="PANTHER" id="PTHR42783">
    <property type="entry name" value="GLUTAMATE SYNTHASE [NADPH] SMALL CHAIN"/>
    <property type="match status" value="1"/>
</dbReference>
<dbReference type="CDD" id="cd06219">
    <property type="entry name" value="DHOD_e_trans_like1"/>
    <property type="match status" value="1"/>
</dbReference>
<dbReference type="PANTHER" id="PTHR42783:SF3">
    <property type="entry name" value="GLUTAMATE SYNTHASE [NADPH] SMALL CHAIN-RELATED"/>
    <property type="match status" value="1"/>
</dbReference>
<dbReference type="InterPro" id="IPR019480">
    <property type="entry name" value="Dihydroorotate_DH_Fe-S-bd"/>
</dbReference>
<dbReference type="InterPro" id="IPR039261">
    <property type="entry name" value="FNR_nucleotide-bd"/>
</dbReference>
<dbReference type="PROSITE" id="PS51384">
    <property type="entry name" value="FAD_FR"/>
    <property type="match status" value="1"/>
</dbReference>
<accession>A0ABM7P8A2</accession>
<organism evidence="2 3">
    <name type="scientific">Pseudodesulfovibrio sediminis</name>
    <dbReference type="NCBI Taxonomy" id="2810563"/>
    <lineage>
        <taxon>Bacteria</taxon>
        <taxon>Pseudomonadati</taxon>
        <taxon>Thermodesulfobacteriota</taxon>
        <taxon>Desulfovibrionia</taxon>
        <taxon>Desulfovibrionales</taxon>
        <taxon>Desulfovibrionaceae</taxon>
    </lineage>
</organism>
<sequence>MANEILKKDKLIPGQTSKLVIKAPEIASKAKPGNFVILRVDPKGERIPLTIADTDKENGTITIVYLVQGKTTLMLEKLEEGDEILDLCGPLGKATHIEKEGTVICVGGGTGIAAMHHIAKGHHESGNRVVAVIGARSKDLLLFEDELKAFADEVLICTDDGSYGHKGWVTELLEQRLKEDTSVFEVVAVGPVPMMAAVSKTTKPFNVKTTVSLNSLMVDGIGMCGACRVTIAGKTKFTCVDGPEFDGHEVDFDELSNRLQSFKDIESSSLEHHKCTCGKNKKKKPKKIEERVPMPNQAPEVRITNFNEVALGYTLDLAMREAKRCLQCKKPKCVQGCPVEVDIPAFIKKLAAGHVEGAYKIIKKTNALPAVCGRVCPQEIQCEGQCILGKTGNPIAIGRLERYVADVYLHRDACDLLSGERACPIIDPEKKVACIGSGPSSLTVAGHLAISGCKVTVFEALHELGGVLVYGIPEFRLPKQSIVSKEIKALEELDVEFVTNAVAGKTFTIKELFDQGYQAVFIGTGAGLPRFLNIPGENLRGVFSANEYLTRVNLGRAYDFPDYDTPVLRGRKVTVFGAGNVAMDAARTAMRLGAEETRIVYRRTVEEMPARKEEIEHAIEEGVIMDCLSGPTEFHANSDGQLGSVSIQRMELGEPDASGRRSPVPVSGDVSVLETDLAIIAVGTTSNPVLLETEPDLKCNKWGYLEVDDNTSETSMKNVFAGGDIVTGAATVILAAGAGRKAAKEIARRLNCD</sequence>
<dbReference type="EMBL" id="AP024485">
    <property type="protein sequence ID" value="BCS89254.1"/>
    <property type="molecule type" value="Genomic_DNA"/>
</dbReference>
<evidence type="ECO:0000259" key="1">
    <source>
        <dbReference type="PROSITE" id="PS51384"/>
    </source>
</evidence>
<dbReference type="SUPFAM" id="SSF63380">
    <property type="entry name" value="Riboflavin synthase domain-like"/>
    <property type="match status" value="1"/>
</dbReference>
<dbReference type="InterPro" id="IPR001433">
    <property type="entry name" value="OxRdtase_FAD/NAD-bd"/>
</dbReference>
<dbReference type="PRINTS" id="PR00419">
    <property type="entry name" value="ADXRDTASE"/>
</dbReference>
<dbReference type="NCBIfam" id="TIGR01316">
    <property type="entry name" value="gltA"/>
    <property type="match status" value="1"/>
</dbReference>
<dbReference type="Proteomes" id="UP001053296">
    <property type="component" value="Chromosome"/>
</dbReference>
<dbReference type="Gene3D" id="1.10.1060.10">
    <property type="entry name" value="Alpha-helical ferredoxin"/>
    <property type="match status" value="1"/>
</dbReference>
<protein>
    <submittedName>
        <fullName evidence="2">2-polyprenylphenol hydroxylase</fullName>
    </submittedName>
</protein>
<dbReference type="InterPro" id="IPR017927">
    <property type="entry name" value="FAD-bd_FR_type"/>
</dbReference>
<dbReference type="Pfam" id="PF07992">
    <property type="entry name" value="Pyr_redox_2"/>
    <property type="match status" value="1"/>
</dbReference>
<dbReference type="Gene3D" id="2.40.30.10">
    <property type="entry name" value="Translation factors"/>
    <property type="match status" value="1"/>
</dbReference>
<proteinExistence type="predicted"/>
<dbReference type="SUPFAM" id="SSF51971">
    <property type="entry name" value="Nucleotide-binding domain"/>
    <property type="match status" value="2"/>
</dbReference>
<dbReference type="Pfam" id="PF14691">
    <property type="entry name" value="Fer4_20"/>
    <property type="match status" value="1"/>
</dbReference>
<dbReference type="InterPro" id="IPR036188">
    <property type="entry name" value="FAD/NAD-bd_sf"/>
</dbReference>
<evidence type="ECO:0000313" key="3">
    <source>
        <dbReference type="Proteomes" id="UP001053296"/>
    </source>
</evidence>
<dbReference type="Gene3D" id="3.50.50.60">
    <property type="entry name" value="FAD/NAD(P)-binding domain"/>
    <property type="match status" value="2"/>
</dbReference>
<feature type="domain" description="FAD-binding FR-type" evidence="1">
    <location>
        <begin position="1"/>
        <end position="97"/>
    </location>
</feature>
<dbReference type="Pfam" id="PF10418">
    <property type="entry name" value="DHODB_Fe-S_bind"/>
    <property type="match status" value="1"/>
</dbReference>